<dbReference type="RefSeq" id="WP_005187781.1">
    <property type="nucleotide sequence ID" value="NZ_CP045804.1"/>
</dbReference>
<proteinExistence type="inferred from homology"/>
<dbReference type="Pfam" id="PF25976">
    <property type="entry name" value="LpqB_N"/>
    <property type="match status" value="1"/>
</dbReference>
<dbReference type="HAMAP" id="MF_01373">
    <property type="entry name" value="LpqB_lipoprot"/>
    <property type="match status" value="1"/>
</dbReference>
<dbReference type="InterPro" id="IPR019606">
    <property type="entry name" value="GerMN"/>
</dbReference>
<dbReference type="Pfam" id="PF10646">
    <property type="entry name" value="Germane"/>
    <property type="match status" value="1"/>
</dbReference>
<name>A0A857KN08_9ACTN</name>
<keyword evidence="4 6" id="KW-0564">Palmitate</keyword>
<evidence type="ECO:0000256" key="2">
    <source>
        <dbReference type="ARBA" id="ARBA00022729"/>
    </source>
</evidence>
<dbReference type="PROSITE" id="PS51257">
    <property type="entry name" value="PROKAR_LIPOPROTEIN"/>
    <property type="match status" value="1"/>
</dbReference>
<evidence type="ECO:0000256" key="6">
    <source>
        <dbReference type="HAMAP-Rule" id="MF_01373"/>
    </source>
</evidence>
<comment type="subcellular location">
    <subcellularLocation>
        <location evidence="6">Cell membrane</location>
        <topology evidence="6">Lipid-anchor</topology>
    </subcellularLocation>
</comment>
<keyword evidence="3 6" id="KW-0472">Membrane</keyword>
<evidence type="ECO:0000256" key="3">
    <source>
        <dbReference type="ARBA" id="ARBA00023136"/>
    </source>
</evidence>
<comment type="similarity">
    <text evidence="6">Belongs to the LpqB lipoprotein family.</text>
</comment>
<dbReference type="InterPro" id="IPR023959">
    <property type="entry name" value="LpqB"/>
</dbReference>
<keyword evidence="5 6" id="KW-0449">Lipoprotein</keyword>
<dbReference type="EMBL" id="CP045810">
    <property type="protein sequence ID" value="QHN40703.1"/>
    <property type="molecule type" value="Genomic_DNA"/>
</dbReference>
<evidence type="ECO:0000256" key="5">
    <source>
        <dbReference type="ARBA" id="ARBA00023288"/>
    </source>
</evidence>
<keyword evidence="2 6" id="KW-0732">Signal</keyword>
<evidence type="ECO:0000256" key="4">
    <source>
        <dbReference type="ARBA" id="ARBA00023139"/>
    </source>
</evidence>
<dbReference type="SUPFAM" id="SSF69322">
    <property type="entry name" value="Tricorn protease domain 2"/>
    <property type="match status" value="1"/>
</dbReference>
<keyword evidence="1 6" id="KW-1003">Cell membrane</keyword>
<dbReference type="Pfam" id="PF10647">
    <property type="entry name" value="Gmad1"/>
    <property type="match status" value="1"/>
</dbReference>
<dbReference type="InterPro" id="IPR018910">
    <property type="entry name" value="LpqB_C"/>
</dbReference>
<gene>
    <name evidence="6" type="primary">lpqB</name>
    <name evidence="7" type="ORF">GII30_17520</name>
</gene>
<dbReference type="InterPro" id="IPR059026">
    <property type="entry name" value="LpqB_N"/>
</dbReference>
<evidence type="ECO:0000256" key="1">
    <source>
        <dbReference type="ARBA" id="ARBA00022475"/>
    </source>
</evidence>
<dbReference type="GO" id="GO:0005886">
    <property type="term" value="C:plasma membrane"/>
    <property type="evidence" value="ECO:0007669"/>
    <property type="project" value="UniProtKB-SubCell"/>
</dbReference>
<sequence>MSARPRTGLLGVLTVVLALVLAGCGAIPNNSSPQPIRAFQRENPPNAVPAPQADMDSEALVRAFVKATANPRGNYRSARKFLTRSASEQWDSSGDMVVVDEVNVFIDERSATTVRLRLVGDNVGTLRPDGQLLPATGRVAATFDLRRVNDQWRIDGRLPNGTLIDKNQFESLYRSAVLYFPNSDRTALVPDPRWLYAGTDTDPGTLIRRLISGPSTDLRAAAGTAFPRNAGLRGKVGAVADGGVQVPLTGVGGLSDTDQQLMVAQIVYTLEGLEIGGPYQIDNDGVPLRSDKAEGWQPTDVAALDPNGAVAADVGLHVIRDGALLRVGDTATAPVTGELGTGDDLRSASISPDGKRIAGVLVRRPGAASSELVVAPYGGAPDTLVSAASITRPSFGRTADTVWSVVDGRLQRWQREEDGVDHVAAIDISAVTNLVRGPITELQVAPDGVRVAMVVDGQLVFAVVSTNAEGRIMLTGPRIAAYNVGNRVTSIDWASPTTLMLARDSPESPVLQLSINGTQAVGLLSGNLSPPVRSVVADLSTVYVGDSRGVLSLGSTNGEPDQYWTEVETAMTPGSIPVLP</sequence>
<evidence type="ECO:0000313" key="7">
    <source>
        <dbReference type="EMBL" id="QHN40703.1"/>
    </source>
</evidence>
<accession>A0A857KN08</accession>
<dbReference type="AlphaFoldDB" id="A0A857KN08"/>
<organism evidence="7">
    <name type="scientific">Gordonia amarae</name>
    <dbReference type="NCBI Taxonomy" id="36821"/>
    <lineage>
        <taxon>Bacteria</taxon>
        <taxon>Bacillati</taxon>
        <taxon>Actinomycetota</taxon>
        <taxon>Actinomycetes</taxon>
        <taxon>Mycobacteriales</taxon>
        <taxon>Gordoniaceae</taxon>
        <taxon>Gordonia</taxon>
    </lineage>
</organism>
<reference evidence="7" key="1">
    <citation type="journal article" date="2021" name="Nat. Microbiol.">
        <title>Cocultivation of an ultrasmall environmental parasitic bacterium with lytic ability against bacteria associated with wastewater foams.</title>
        <authorList>
            <person name="Batinovic S."/>
            <person name="Rose J.J.A."/>
            <person name="Ratcliffe J."/>
            <person name="Seviour R.J."/>
            <person name="Petrovski S."/>
        </authorList>
    </citation>
    <scope>NUCLEOTIDE SEQUENCE</scope>
    <source>
        <strain evidence="7">CON44</strain>
    </source>
</reference>
<dbReference type="SMART" id="SM00909">
    <property type="entry name" value="Germane"/>
    <property type="match status" value="1"/>
</dbReference>
<protein>
    <recommendedName>
        <fullName evidence="6">Lipoprotein LpqB</fullName>
    </recommendedName>
</protein>